<evidence type="ECO:0000313" key="3">
    <source>
        <dbReference type="Proteomes" id="UP000094527"/>
    </source>
</evidence>
<accession>A0A1D2MDF8</accession>
<keyword evidence="3" id="KW-1185">Reference proteome</keyword>
<dbReference type="OrthoDB" id="14612at2759"/>
<dbReference type="GO" id="GO:0006633">
    <property type="term" value="P:fatty acid biosynthetic process"/>
    <property type="evidence" value="ECO:0007669"/>
    <property type="project" value="InterPro"/>
</dbReference>
<dbReference type="GO" id="GO:0005739">
    <property type="term" value="C:mitochondrion"/>
    <property type="evidence" value="ECO:0007669"/>
    <property type="project" value="TreeGrafter"/>
</dbReference>
<dbReference type="GO" id="GO:0005524">
    <property type="term" value="F:ATP binding"/>
    <property type="evidence" value="ECO:0007669"/>
    <property type="project" value="InterPro"/>
</dbReference>
<evidence type="ECO:0000259" key="1">
    <source>
        <dbReference type="Pfam" id="PF08326"/>
    </source>
</evidence>
<comment type="caution">
    <text evidence="2">The sequence shown here is derived from an EMBL/GenBank/DDBJ whole genome shotgun (WGS) entry which is preliminary data.</text>
</comment>
<dbReference type="PANTHER" id="PTHR45728:SF3">
    <property type="entry name" value="ACETYL-COA CARBOXYLASE"/>
    <property type="match status" value="1"/>
</dbReference>
<dbReference type="EMBL" id="LJIJ01001701">
    <property type="protein sequence ID" value="ODM91015.1"/>
    <property type="molecule type" value="Genomic_DNA"/>
</dbReference>
<feature type="domain" description="Acetyl-CoA carboxylase central" evidence="1">
    <location>
        <begin position="3"/>
        <end position="149"/>
    </location>
</feature>
<dbReference type="GO" id="GO:0003989">
    <property type="term" value="F:acetyl-CoA carboxylase activity"/>
    <property type="evidence" value="ECO:0007669"/>
    <property type="project" value="InterPro"/>
</dbReference>
<evidence type="ECO:0000313" key="2">
    <source>
        <dbReference type="EMBL" id="ODM91015.1"/>
    </source>
</evidence>
<sequence>MPVVGDKLNQVYQSCKTTLENVFNGYCLPDPYFSTKVKEIIEKFMKALRDPTLPLLELQEVISSISGRIPASVEKKIRKLMTLYASNITSVLAQFPSQQIASVIDSHAATLQKRADRDVFFLTTQGIVQLVQRYRNGIRGRMRVLFRSFSEYILALKPNSNMTSASKP</sequence>
<reference evidence="2 3" key="1">
    <citation type="journal article" date="2016" name="Genome Biol. Evol.">
        <title>Gene Family Evolution Reflects Adaptation to Soil Environmental Stressors in the Genome of the Collembolan Orchesella cincta.</title>
        <authorList>
            <person name="Faddeeva-Vakhrusheva A."/>
            <person name="Derks M.F."/>
            <person name="Anvar S.Y."/>
            <person name="Agamennone V."/>
            <person name="Suring W."/>
            <person name="Smit S."/>
            <person name="van Straalen N.M."/>
            <person name="Roelofs D."/>
        </authorList>
    </citation>
    <scope>NUCLEOTIDE SEQUENCE [LARGE SCALE GENOMIC DNA]</scope>
    <source>
        <tissue evidence="2">Mixed pool</tissue>
    </source>
</reference>
<name>A0A1D2MDF8_ORCCI</name>
<dbReference type="Proteomes" id="UP000094527">
    <property type="component" value="Unassembled WGS sequence"/>
</dbReference>
<dbReference type="Pfam" id="PF08326">
    <property type="entry name" value="ACC_central"/>
    <property type="match status" value="1"/>
</dbReference>
<dbReference type="InterPro" id="IPR013537">
    <property type="entry name" value="AcCoA_COase_cen"/>
</dbReference>
<dbReference type="PANTHER" id="PTHR45728">
    <property type="entry name" value="ACETYL-COA CARBOXYLASE, ISOFORM A"/>
    <property type="match status" value="1"/>
</dbReference>
<protein>
    <submittedName>
        <fullName evidence="2">Acetyl-CoA carboxylase 2</fullName>
    </submittedName>
</protein>
<dbReference type="STRING" id="48709.A0A1D2MDF8"/>
<proteinExistence type="predicted"/>
<organism evidence="2 3">
    <name type="scientific">Orchesella cincta</name>
    <name type="common">Springtail</name>
    <name type="synonym">Podura cincta</name>
    <dbReference type="NCBI Taxonomy" id="48709"/>
    <lineage>
        <taxon>Eukaryota</taxon>
        <taxon>Metazoa</taxon>
        <taxon>Ecdysozoa</taxon>
        <taxon>Arthropoda</taxon>
        <taxon>Hexapoda</taxon>
        <taxon>Collembola</taxon>
        <taxon>Entomobryomorpha</taxon>
        <taxon>Entomobryoidea</taxon>
        <taxon>Orchesellidae</taxon>
        <taxon>Orchesellinae</taxon>
        <taxon>Orchesella</taxon>
    </lineage>
</organism>
<gene>
    <name evidence="2" type="ORF">Ocin01_15665</name>
</gene>
<dbReference type="AlphaFoldDB" id="A0A1D2MDF8"/>
<dbReference type="InterPro" id="IPR049076">
    <property type="entry name" value="ACCA"/>
</dbReference>